<dbReference type="EMBL" id="FTOU01000007">
    <property type="protein sequence ID" value="SIS86774.1"/>
    <property type="molecule type" value="Genomic_DNA"/>
</dbReference>
<dbReference type="RefSeq" id="WP_076525953.1">
    <property type="nucleotide sequence ID" value="NZ_CP067140.1"/>
</dbReference>
<feature type="region of interest" description="Disordered" evidence="1">
    <location>
        <begin position="1"/>
        <end position="42"/>
    </location>
</feature>
<reference evidence="2 4" key="1">
    <citation type="submission" date="2017-01" db="EMBL/GenBank/DDBJ databases">
        <authorList>
            <person name="Varghese N."/>
            <person name="Submissions S."/>
        </authorList>
    </citation>
    <scope>NUCLEOTIDE SEQUENCE [LARGE SCALE GENOMIC DNA]</scope>
    <source>
        <strain evidence="2 4">DSM 18447</strain>
    </source>
</reference>
<keyword evidence="5" id="KW-1185">Reference proteome</keyword>
<accession>A0AA45W4L6</accession>
<dbReference type="Proteomes" id="UP001215549">
    <property type="component" value="Chromosome"/>
</dbReference>
<name>A0AA45W4L6_9RHOB</name>
<evidence type="ECO:0000313" key="3">
    <source>
        <dbReference type="EMBL" id="WCR04557.1"/>
    </source>
</evidence>
<evidence type="ECO:0000313" key="4">
    <source>
        <dbReference type="Proteomes" id="UP000186216"/>
    </source>
</evidence>
<proteinExistence type="predicted"/>
<organism evidence="2 4">
    <name type="scientific">Paracoccus saliphilus</name>
    <dbReference type="NCBI Taxonomy" id="405559"/>
    <lineage>
        <taxon>Bacteria</taxon>
        <taxon>Pseudomonadati</taxon>
        <taxon>Pseudomonadota</taxon>
        <taxon>Alphaproteobacteria</taxon>
        <taxon>Rhodobacterales</taxon>
        <taxon>Paracoccaceae</taxon>
        <taxon>Paracoccus</taxon>
    </lineage>
</organism>
<dbReference type="EMBL" id="CP067140">
    <property type="protein sequence ID" value="WCR04557.1"/>
    <property type="molecule type" value="Genomic_DNA"/>
</dbReference>
<evidence type="ECO:0000313" key="5">
    <source>
        <dbReference type="Proteomes" id="UP001215549"/>
    </source>
</evidence>
<evidence type="ECO:0000256" key="1">
    <source>
        <dbReference type="SAM" id="MobiDB-lite"/>
    </source>
</evidence>
<reference evidence="3 5" key="2">
    <citation type="submission" date="2021-01" db="EMBL/GenBank/DDBJ databases">
        <title>Biogeographic distribution of Paracoccus.</title>
        <authorList>
            <person name="Hollensteiner J."/>
            <person name="Leineberger J."/>
            <person name="Brinkhoff T."/>
            <person name="Daniel R."/>
        </authorList>
    </citation>
    <scope>NUCLEOTIDE SEQUENCE [LARGE SCALE GENOMIC DNA]</scope>
    <source>
        <strain evidence="3 5">DSM 18447</strain>
    </source>
</reference>
<dbReference type="AlphaFoldDB" id="A0AA45W4L6"/>
<sequence>MKNPLSLVSGGRQRELAQPAGITTPHKPVAKPKAKAQDDKNNDVSPEFVASIVQQALELTAKKLAGDASYKAEVARNRIDAARKPAAALSFNRDFMGNPKPGTFDPINHGGQS</sequence>
<evidence type="ECO:0000313" key="2">
    <source>
        <dbReference type="EMBL" id="SIS86774.1"/>
    </source>
</evidence>
<dbReference type="Proteomes" id="UP000186216">
    <property type="component" value="Unassembled WGS sequence"/>
</dbReference>
<feature type="region of interest" description="Disordered" evidence="1">
    <location>
        <begin position="92"/>
        <end position="113"/>
    </location>
</feature>
<protein>
    <submittedName>
        <fullName evidence="2">Uncharacterized protein</fullName>
    </submittedName>
</protein>
<gene>
    <name evidence="3" type="ORF">JHX88_07520</name>
    <name evidence="2" type="ORF">SAMN05421772_10714</name>
</gene>